<keyword evidence="2" id="KW-1185">Reference proteome</keyword>
<proteinExistence type="predicted"/>
<comment type="caution">
    <text evidence="1">The sequence shown here is derived from an EMBL/GenBank/DDBJ whole genome shotgun (WGS) entry which is preliminary data.</text>
</comment>
<accession>A0ACC2NV28</accession>
<evidence type="ECO:0000313" key="1">
    <source>
        <dbReference type="EMBL" id="KAJ8673425.1"/>
    </source>
</evidence>
<reference evidence="1" key="1">
    <citation type="submission" date="2023-04" db="EMBL/GenBank/DDBJ databases">
        <title>A chromosome-level genome assembly of the parasitoid wasp Eretmocerus hayati.</title>
        <authorList>
            <person name="Zhong Y."/>
            <person name="Liu S."/>
            <person name="Liu Y."/>
        </authorList>
    </citation>
    <scope>NUCLEOTIDE SEQUENCE</scope>
    <source>
        <strain evidence="1">ZJU_SS_LIU_2023</strain>
    </source>
</reference>
<evidence type="ECO:0000313" key="2">
    <source>
        <dbReference type="Proteomes" id="UP001239111"/>
    </source>
</evidence>
<name>A0ACC2NV28_9HYME</name>
<protein>
    <submittedName>
        <fullName evidence="1">Uncharacterized protein</fullName>
    </submittedName>
</protein>
<sequence>MKATDCEGQIKKLKQPLRLDSLDDGLRPRDWQPKRARCKVPLRLARLFFLGILLPALFIAGPVYMRYRVFSEQLYPLAISDQRLIDGRISTTWCQRQVVKVNATFNAYLMNGIPRVQVKAMPVSMTRHLVLEDDMKEYWGFYLLRGSTVTVSTCVRWPGASLAVIRGHKNLHECAFIGDDSSEELEELLEIVEKEGILSKPIQTNTNASGLSNGPSKMKKVKQTVQFHHSEREKDNLLQHNNHQQHHEYSSHELDAKDMRDILTQLFTKTLDMRKRQKDTKTPQNTHYEGTFKESDNIDKPPSFDDSEFMRHELESLKALAFGKLSTPATDTRTKLQNSRSVGSTPNHDVNTKLRKINGTRAEVSKLNLTSNPGQVSPPSQLFPNLNETSSSVQVLPEKNKTQNVLLSSAEEFREAIQKIGSVGSRGRKFLSKLIKEIDHQDSELEEVVKKALSDLSVEEKERIKREIVLSSPIGSELMKDDEDDDAAIEEGLLHPDGIAEDHLAINETTMNDRSNSEFWSSFSSSEERLLDCKGLILNLPLMPHHRCERRLEKHHTEASVANTITYRVPTDGYYFFVFSSENEIQTNYLRVKFNLLKTVYDTSDPVFECKNSTGECSLPMKFFSSERTVLELPVSGNDSQWNNEYVVISTCEPRTAIYLVCTMAVPLLILMFAFY</sequence>
<organism evidence="1 2">
    <name type="scientific">Eretmocerus hayati</name>
    <dbReference type="NCBI Taxonomy" id="131215"/>
    <lineage>
        <taxon>Eukaryota</taxon>
        <taxon>Metazoa</taxon>
        <taxon>Ecdysozoa</taxon>
        <taxon>Arthropoda</taxon>
        <taxon>Hexapoda</taxon>
        <taxon>Insecta</taxon>
        <taxon>Pterygota</taxon>
        <taxon>Neoptera</taxon>
        <taxon>Endopterygota</taxon>
        <taxon>Hymenoptera</taxon>
        <taxon>Apocrita</taxon>
        <taxon>Proctotrupomorpha</taxon>
        <taxon>Chalcidoidea</taxon>
        <taxon>Aphelinidae</taxon>
        <taxon>Aphelininae</taxon>
        <taxon>Eretmocerus</taxon>
    </lineage>
</organism>
<dbReference type="Proteomes" id="UP001239111">
    <property type="component" value="Chromosome 3"/>
</dbReference>
<dbReference type="EMBL" id="CM056743">
    <property type="protein sequence ID" value="KAJ8673425.1"/>
    <property type="molecule type" value="Genomic_DNA"/>
</dbReference>
<gene>
    <name evidence="1" type="ORF">QAD02_004687</name>
</gene>